<dbReference type="Proteomes" id="UP000708208">
    <property type="component" value="Unassembled WGS sequence"/>
</dbReference>
<accession>A0A8J2PEE1</accession>
<sequence length="180" mass="21040">MVGNLEYHINIHKNVKPYKRGKCNAAFRNASHLKGHEAKAHTDNEWEKPSSLAHRTKLKKLVENINGGDKKSSPLSKDGKKEKARLLCVQIRPEDLNQVRKYRQLKESLFWKRSMHHFFMVPLTVINPEYSKTPNSTKFWYSPNVLPYRGFIPISKLPEELRVIHDTNILNRANRGWESL</sequence>
<evidence type="ECO:0000313" key="1">
    <source>
        <dbReference type="EMBL" id="CAG7826002.1"/>
    </source>
</evidence>
<comment type="caution">
    <text evidence="1">The sequence shown here is derived from an EMBL/GenBank/DDBJ whole genome shotgun (WGS) entry which is preliminary data.</text>
</comment>
<evidence type="ECO:0008006" key="3">
    <source>
        <dbReference type="Google" id="ProtNLM"/>
    </source>
</evidence>
<dbReference type="AlphaFoldDB" id="A0A8J2PEE1"/>
<evidence type="ECO:0000313" key="2">
    <source>
        <dbReference type="Proteomes" id="UP000708208"/>
    </source>
</evidence>
<protein>
    <recommendedName>
        <fullName evidence="3">C2H2-type domain-containing protein</fullName>
    </recommendedName>
</protein>
<organism evidence="1 2">
    <name type="scientific">Allacma fusca</name>
    <dbReference type="NCBI Taxonomy" id="39272"/>
    <lineage>
        <taxon>Eukaryota</taxon>
        <taxon>Metazoa</taxon>
        <taxon>Ecdysozoa</taxon>
        <taxon>Arthropoda</taxon>
        <taxon>Hexapoda</taxon>
        <taxon>Collembola</taxon>
        <taxon>Symphypleona</taxon>
        <taxon>Sminthuridae</taxon>
        <taxon>Allacma</taxon>
    </lineage>
</organism>
<keyword evidence="2" id="KW-1185">Reference proteome</keyword>
<name>A0A8J2PEE1_9HEXA</name>
<dbReference type="EMBL" id="CAJVCH010538225">
    <property type="protein sequence ID" value="CAG7826002.1"/>
    <property type="molecule type" value="Genomic_DNA"/>
</dbReference>
<reference evidence="1" key="1">
    <citation type="submission" date="2021-06" db="EMBL/GenBank/DDBJ databases">
        <authorList>
            <person name="Hodson N. C."/>
            <person name="Mongue J. A."/>
            <person name="Jaron S. K."/>
        </authorList>
    </citation>
    <scope>NUCLEOTIDE SEQUENCE</scope>
</reference>
<gene>
    <name evidence="1" type="ORF">AFUS01_LOCUS36074</name>
</gene>
<proteinExistence type="predicted"/>